<evidence type="ECO:0000256" key="1">
    <source>
        <dbReference type="ARBA" id="ARBA00007092"/>
    </source>
</evidence>
<dbReference type="Proteomes" id="UP000183208">
    <property type="component" value="Unassembled WGS sequence"/>
</dbReference>
<dbReference type="Gene3D" id="3.60.10.10">
    <property type="entry name" value="Endonuclease/exonuclease/phosphatase"/>
    <property type="match status" value="1"/>
</dbReference>
<protein>
    <submittedName>
        <fullName evidence="9">Exodeoxyribonuclease-3</fullName>
    </submittedName>
</protein>
<name>A0A1H4Z262_9BRAD</name>
<feature type="active site" description="Proton donor/acceptor" evidence="5">
    <location>
        <position position="173"/>
    </location>
</feature>
<feature type="active site" evidence="5">
    <location>
        <position position="128"/>
    </location>
</feature>
<dbReference type="PROSITE" id="PS51435">
    <property type="entry name" value="AP_NUCLEASE_F1_4"/>
    <property type="match status" value="1"/>
</dbReference>
<dbReference type="PROSITE" id="PS00726">
    <property type="entry name" value="AP_NUCLEASE_F1_1"/>
    <property type="match status" value="1"/>
</dbReference>
<evidence type="ECO:0000256" key="3">
    <source>
        <dbReference type="ARBA" id="ARBA00022801"/>
    </source>
</evidence>
<dbReference type="GO" id="GO:0046872">
    <property type="term" value="F:metal ion binding"/>
    <property type="evidence" value="ECO:0007669"/>
    <property type="project" value="UniProtKB-KW"/>
</dbReference>
<dbReference type="InterPro" id="IPR004808">
    <property type="entry name" value="AP_endonuc_1"/>
</dbReference>
<evidence type="ECO:0000256" key="7">
    <source>
        <dbReference type="PIRSR" id="PIRSR604808-3"/>
    </source>
</evidence>
<evidence type="ECO:0000313" key="9">
    <source>
        <dbReference type="EMBL" id="SED23514.1"/>
    </source>
</evidence>
<dbReference type="InterPro" id="IPR036691">
    <property type="entry name" value="Endo/exonu/phosph_ase_sf"/>
</dbReference>
<gene>
    <name evidence="9" type="ORF">SAMN05444171_3533</name>
</gene>
<dbReference type="InterPro" id="IPR037493">
    <property type="entry name" value="ExoIII-like"/>
</dbReference>
<feature type="active site" description="Proton acceptor" evidence="5">
    <location>
        <position position="277"/>
    </location>
</feature>
<feature type="site" description="Interaction with DNA substrate" evidence="7">
    <location>
        <position position="277"/>
    </location>
</feature>
<organism evidence="9 10">
    <name type="scientific">Bradyrhizobium lablabi</name>
    <dbReference type="NCBI Taxonomy" id="722472"/>
    <lineage>
        <taxon>Bacteria</taxon>
        <taxon>Pseudomonadati</taxon>
        <taxon>Pseudomonadota</taxon>
        <taxon>Alphaproteobacteria</taxon>
        <taxon>Hyphomicrobiales</taxon>
        <taxon>Nitrobacteraceae</taxon>
        <taxon>Bradyrhizobium</taxon>
    </lineage>
</organism>
<dbReference type="GO" id="GO:0004519">
    <property type="term" value="F:endonuclease activity"/>
    <property type="evidence" value="ECO:0007669"/>
    <property type="project" value="InterPro"/>
</dbReference>
<evidence type="ECO:0000256" key="4">
    <source>
        <dbReference type="ARBA" id="ARBA00022842"/>
    </source>
</evidence>
<keyword evidence="2 6" id="KW-0479">Metal-binding</keyword>
<dbReference type="NCBIfam" id="TIGR00633">
    <property type="entry name" value="xth"/>
    <property type="match status" value="1"/>
</dbReference>
<dbReference type="SUPFAM" id="SSF56219">
    <property type="entry name" value="DNase I-like"/>
    <property type="match status" value="1"/>
</dbReference>
<feature type="binding site" evidence="6">
    <location>
        <position position="277"/>
    </location>
    <ligand>
        <name>Mg(2+)</name>
        <dbReference type="ChEBI" id="CHEBI:18420"/>
        <label>1</label>
    </ligand>
</feature>
<dbReference type="GO" id="GO:0003677">
    <property type="term" value="F:DNA binding"/>
    <property type="evidence" value="ECO:0007669"/>
    <property type="project" value="InterPro"/>
</dbReference>
<feature type="binding site" evidence="6">
    <location>
        <position position="276"/>
    </location>
    <ligand>
        <name>Mg(2+)</name>
        <dbReference type="ChEBI" id="CHEBI:18420"/>
        <label>1</label>
    </ligand>
</feature>
<dbReference type="InterPro" id="IPR005135">
    <property type="entry name" value="Endo/exonuclease/phosphatase"/>
</dbReference>
<comment type="similarity">
    <text evidence="1">Belongs to the DNA repair enzymes AP/ExoA family.</text>
</comment>
<feature type="binding site" evidence="6">
    <location>
        <position position="51"/>
    </location>
    <ligand>
        <name>Mg(2+)</name>
        <dbReference type="ChEBI" id="CHEBI:18420"/>
        <label>1</label>
    </ligand>
</feature>
<keyword evidence="4 6" id="KW-0460">Magnesium</keyword>
<sequence length="286" mass="32903">MEATPSFGQLCYIPAMRFSLTTWNINSVRLRIDLVAKFLKSVRPDVLCLQETKCIDDAFPLKRFKRLGYEHVALNGQKGYHGVAIVSKLPFENTDIRTFCDKIDSRHISVSFGEKAQLTKPLELHNFYVPAGGDIPDPVLNPKFDHKLKFLDEMKACEPLHPRGDDRHILVGDLNVAPHENDVWSHKQLLKIVSHTPIETEKLLAAQTHGEWFDVARERIPMSEKVYTWWSYRAADWTVGNRGRRLDHIWVSRALKDGISDFRITRDARGWERPSDHVPVTVTLDV</sequence>
<evidence type="ECO:0000259" key="8">
    <source>
        <dbReference type="Pfam" id="PF03372"/>
    </source>
</evidence>
<feature type="site" description="Transition state stabilizer" evidence="7">
    <location>
        <position position="175"/>
    </location>
</feature>
<evidence type="ECO:0000256" key="2">
    <source>
        <dbReference type="ARBA" id="ARBA00022723"/>
    </source>
</evidence>
<dbReference type="CDD" id="cd09086">
    <property type="entry name" value="ExoIII-like_AP-endo"/>
    <property type="match status" value="1"/>
</dbReference>
<feature type="binding site" evidence="6">
    <location>
        <position position="173"/>
    </location>
    <ligand>
        <name>Mg(2+)</name>
        <dbReference type="ChEBI" id="CHEBI:18420"/>
        <label>1</label>
    </ligand>
</feature>
<feature type="binding site" evidence="6">
    <location>
        <position position="24"/>
    </location>
    <ligand>
        <name>Mg(2+)</name>
        <dbReference type="ChEBI" id="CHEBI:18420"/>
        <label>1</label>
    </ligand>
</feature>
<evidence type="ECO:0000256" key="5">
    <source>
        <dbReference type="PIRSR" id="PIRSR604808-1"/>
    </source>
</evidence>
<dbReference type="PANTHER" id="PTHR43250">
    <property type="entry name" value="EXODEOXYRIBONUCLEASE III"/>
    <property type="match status" value="1"/>
</dbReference>
<dbReference type="InterPro" id="IPR020847">
    <property type="entry name" value="AP_endonuclease_F1_BS"/>
</dbReference>
<feature type="binding site" evidence="6">
    <location>
        <position position="175"/>
    </location>
    <ligand>
        <name>Mg(2+)</name>
        <dbReference type="ChEBI" id="CHEBI:18420"/>
        <label>1</label>
    </ligand>
</feature>
<dbReference type="AlphaFoldDB" id="A0A1H4Z262"/>
<evidence type="ECO:0000256" key="6">
    <source>
        <dbReference type="PIRSR" id="PIRSR604808-2"/>
    </source>
</evidence>
<feature type="domain" description="Endonuclease/exonuclease/phosphatase" evidence="8">
    <location>
        <begin position="22"/>
        <end position="277"/>
    </location>
</feature>
<accession>A0A1H4Z262</accession>
<keyword evidence="6" id="KW-0464">Manganese</keyword>
<keyword evidence="3" id="KW-0378">Hydrolase</keyword>
<feature type="site" description="Important for catalytic activity" evidence="7">
    <location>
        <position position="247"/>
    </location>
</feature>
<proteinExistence type="inferred from homology"/>
<reference evidence="9 10" key="1">
    <citation type="submission" date="2016-10" db="EMBL/GenBank/DDBJ databases">
        <authorList>
            <person name="de Groot N.N."/>
        </authorList>
    </citation>
    <scope>NUCLEOTIDE SEQUENCE [LARGE SCALE GENOMIC DNA]</scope>
    <source>
        <strain evidence="9 10">GAS522</strain>
    </source>
</reference>
<dbReference type="PANTHER" id="PTHR43250:SF2">
    <property type="entry name" value="EXODEOXYRIBONUCLEASE III"/>
    <property type="match status" value="1"/>
</dbReference>
<comment type="cofactor">
    <cofactor evidence="6">
        <name>Mg(2+)</name>
        <dbReference type="ChEBI" id="CHEBI:18420"/>
    </cofactor>
    <cofactor evidence="6">
        <name>Mn(2+)</name>
        <dbReference type="ChEBI" id="CHEBI:29035"/>
    </cofactor>
    <text evidence="6">Probably binds two magnesium or manganese ions per subunit.</text>
</comment>
<dbReference type="Pfam" id="PF03372">
    <property type="entry name" value="Exo_endo_phos"/>
    <property type="match status" value="1"/>
</dbReference>
<dbReference type="GO" id="GO:0006281">
    <property type="term" value="P:DNA repair"/>
    <property type="evidence" value="ECO:0007669"/>
    <property type="project" value="InterPro"/>
</dbReference>
<evidence type="ECO:0000313" key="10">
    <source>
        <dbReference type="Proteomes" id="UP000183208"/>
    </source>
</evidence>
<dbReference type="EMBL" id="FNTI01000001">
    <property type="protein sequence ID" value="SED23514.1"/>
    <property type="molecule type" value="Genomic_DNA"/>
</dbReference>
<dbReference type="GO" id="GO:0008311">
    <property type="term" value="F:double-stranded DNA 3'-5' DNA exonuclease activity"/>
    <property type="evidence" value="ECO:0007669"/>
    <property type="project" value="InterPro"/>
</dbReference>